<dbReference type="CDD" id="cd03426">
    <property type="entry name" value="NUDIX_CoAse_Nudt7"/>
    <property type="match status" value="1"/>
</dbReference>
<organism evidence="8 9">
    <name type="scientific">Frankia canadensis</name>
    <dbReference type="NCBI Taxonomy" id="1836972"/>
    <lineage>
        <taxon>Bacteria</taxon>
        <taxon>Bacillati</taxon>
        <taxon>Actinomycetota</taxon>
        <taxon>Actinomycetes</taxon>
        <taxon>Frankiales</taxon>
        <taxon>Frankiaceae</taxon>
        <taxon>Frankia</taxon>
    </lineage>
</organism>
<dbReference type="AlphaFoldDB" id="A0A2I2KXG3"/>
<evidence type="ECO:0000313" key="9">
    <source>
        <dbReference type="Proteomes" id="UP000234331"/>
    </source>
</evidence>
<keyword evidence="5" id="KW-0460">Magnesium</keyword>
<evidence type="ECO:0000256" key="3">
    <source>
        <dbReference type="ARBA" id="ARBA00022723"/>
    </source>
</evidence>
<keyword evidence="6" id="KW-0464">Manganese</keyword>
<keyword evidence="9" id="KW-1185">Reference proteome</keyword>
<dbReference type="Gene3D" id="3.90.79.10">
    <property type="entry name" value="Nucleoside Triphosphate Pyrophosphohydrolase"/>
    <property type="match status" value="1"/>
</dbReference>
<reference evidence="8 9" key="1">
    <citation type="submission" date="2017-06" db="EMBL/GenBank/DDBJ databases">
        <authorList>
            <person name="Kim H.J."/>
            <person name="Triplett B.A."/>
        </authorList>
    </citation>
    <scope>NUCLEOTIDE SEQUENCE [LARGE SCALE GENOMIC DNA]</scope>
    <source>
        <strain evidence="8">FRACA_ARgP5</strain>
    </source>
</reference>
<evidence type="ECO:0000313" key="8">
    <source>
        <dbReference type="EMBL" id="SNQ50346.1"/>
    </source>
</evidence>
<feature type="domain" description="Nudix hydrolase" evidence="7">
    <location>
        <begin position="55"/>
        <end position="194"/>
    </location>
</feature>
<dbReference type="PANTHER" id="PTHR12992:SF11">
    <property type="entry name" value="MITOCHONDRIAL COENZYME A DIPHOSPHATASE NUDT8"/>
    <property type="match status" value="1"/>
</dbReference>
<evidence type="ECO:0000256" key="2">
    <source>
        <dbReference type="ARBA" id="ARBA00001946"/>
    </source>
</evidence>
<keyword evidence="3" id="KW-0479">Metal-binding</keyword>
<evidence type="ECO:0000259" key="7">
    <source>
        <dbReference type="PROSITE" id="PS51462"/>
    </source>
</evidence>
<gene>
    <name evidence="8" type="ORF">FRACA_440043</name>
</gene>
<dbReference type="PROSITE" id="PS51462">
    <property type="entry name" value="NUDIX"/>
    <property type="match status" value="1"/>
</dbReference>
<dbReference type="Pfam" id="PF00293">
    <property type="entry name" value="NUDIX"/>
    <property type="match status" value="1"/>
</dbReference>
<keyword evidence="4" id="KW-0378">Hydrolase</keyword>
<dbReference type="InterPro" id="IPR020084">
    <property type="entry name" value="NUDIX_hydrolase_CS"/>
</dbReference>
<dbReference type="PANTHER" id="PTHR12992">
    <property type="entry name" value="NUDIX HYDROLASE"/>
    <property type="match status" value="1"/>
</dbReference>
<proteinExistence type="predicted"/>
<accession>A0A2I2KXG3</accession>
<comment type="cofactor">
    <cofactor evidence="1">
        <name>Mn(2+)</name>
        <dbReference type="ChEBI" id="CHEBI:29035"/>
    </cofactor>
</comment>
<dbReference type="SUPFAM" id="SSF55811">
    <property type="entry name" value="Nudix"/>
    <property type="match status" value="1"/>
</dbReference>
<dbReference type="EMBL" id="FZMO01000379">
    <property type="protein sequence ID" value="SNQ50346.1"/>
    <property type="molecule type" value="Genomic_DNA"/>
</dbReference>
<dbReference type="InterPro" id="IPR000086">
    <property type="entry name" value="NUDIX_hydrolase_dom"/>
</dbReference>
<dbReference type="GO" id="GO:0010945">
    <property type="term" value="F:coenzyme A diphosphatase activity"/>
    <property type="evidence" value="ECO:0007669"/>
    <property type="project" value="InterPro"/>
</dbReference>
<evidence type="ECO:0000256" key="1">
    <source>
        <dbReference type="ARBA" id="ARBA00001936"/>
    </source>
</evidence>
<sequence length="230" mass="23373">MADVRRGFAAVPPGRPAAPVVAASRRSAIVLLVHPGSPVASGTATAGADAAGSPADDAGAVACPVDGGRADDAHVVLIERSRTAGTHRGDIAFPGGVLQPGEEPVDGALREVWEEIGVPAADVEVIGSLDMVATQSGFVIAPFVGLLPARPALLIDRAELERAFSVPLADLAREDAHWYEALMGNVRLAQPFFTVGGDAVGWGTTGSLLVRLLTAAAAGHRAAGLRGEES</sequence>
<protein>
    <recommendedName>
        <fullName evidence="7">Nudix hydrolase domain-containing protein</fullName>
    </recommendedName>
</protein>
<dbReference type="Proteomes" id="UP000234331">
    <property type="component" value="Unassembled WGS sequence"/>
</dbReference>
<evidence type="ECO:0000256" key="6">
    <source>
        <dbReference type="ARBA" id="ARBA00023211"/>
    </source>
</evidence>
<evidence type="ECO:0000256" key="5">
    <source>
        <dbReference type="ARBA" id="ARBA00022842"/>
    </source>
</evidence>
<name>A0A2I2KXG3_9ACTN</name>
<evidence type="ECO:0000256" key="4">
    <source>
        <dbReference type="ARBA" id="ARBA00022801"/>
    </source>
</evidence>
<comment type="cofactor">
    <cofactor evidence="2">
        <name>Mg(2+)</name>
        <dbReference type="ChEBI" id="CHEBI:18420"/>
    </cofactor>
</comment>
<dbReference type="InterPro" id="IPR015797">
    <property type="entry name" value="NUDIX_hydrolase-like_dom_sf"/>
</dbReference>
<dbReference type="InterPro" id="IPR045121">
    <property type="entry name" value="CoAse"/>
</dbReference>
<dbReference type="GO" id="GO:0046872">
    <property type="term" value="F:metal ion binding"/>
    <property type="evidence" value="ECO:0007669"/>
    <property type="project" value="UniProtKB-KW"/>
</dbReference>
<dbReference type="PROSITE" id="PS00893">
    <property type="entry name" value="NUDIX_BOX"/>
    <property type="match status" value="1"/>
</dbReference>